<dbReference type="HOGENOM" id="CLU_1522524_0_0_5"/>
<dbReference type="EMBL" id="CP000390">
    <property type="protein sequence ID" value="ABG62284.1"/>
    <property type="molecule type" value="Genomic_DNA"/>
</dbReference>
<name>Q11JZ1_CHESB</name>
<dbReference type="AlphaFoldDB" id="Q11JZ1"/>
<evidence type="ECO:0000313" key="1">
    <source>
        <dbReference type="EMBL" id="ABG62284.1"/>
    </source>
</evidence>
<dbReference type="KEGG" id="mes:Meso_0884"/>
<organism evidence="1">
    <name type="scientific">Chelativorans sp. (strain BNC1)</name>
    <dbReference type="NCBI Taxonomy" id="266779"/>
    <lineage>
        <taxon>Bacteria</taxon>
        <taxon>Pseudomonadati</taxon>
        <taxon>Pseudomonadota</taxon>
        <taxon>Alphaproteobacteria</taxon>
        <taxon>Hyphomicrobiales</taxon>
        <taxon>Phyllobacteriaceae</taxon>
        <taxon>Chelativorans</taxon>
    </lineage>
</organism>
<gene>
    <name evidence="1" type="ordered locus">Meso_0884</name>
</gene>
<sequence>MPLTILVQLMQLVSWRRFEVSYLSSCFDHPQLAPCDFNYVRRESGWADPVEHAFRGRVSKATDHASSLHLTYQASIRSAIRIVSRTDTNDRRSTVDAPSRVVAATYFFFRRKRSLLGVWPSPIRRYADAHLRPVPTVFSPLYTAHPERRTSGSFSHTANFISFSLNRDQPSAYQMC</sequence>
<dbReference type="STRING" id="266779.Meso_0884"/>
<reference evidence="1" key="1">
    <citation type="submission" date="2006-06" db="EMBL/GenBank/DDBJ databases">
        <title>Complete sequence of chromosome of Chelativorans sp. BNC1.</title>
        <authorList>
            <consortium name="US DOE Joint Genome Institute"/>
            <person name="Copeland A."/>
            <person name="Lucas S."/>
            <person name="Lapidus A."/>
            <person name="Barry K."/>
            <person name="Detter J.C."/>
            <person name="Glavina del Rio T."/>
            <person name="Hammon N."/>
            <person name="Israni S."/>
            <person name="Dalin E."/>
            <person name="Tice H."/>
            <person name="Pitluck S."/>
            <person name="Chertkov O."/>
            <person name="Brettin T."/>
            <person name="Bruce D."/>
            <person name="Han C."/>
            <person name="Tapia R."/>
            <person name="Gilna P."/>
            <person name="Schmutz J."/>
            <person name="Larimer F."/>
            <person name="Land M."/>
            <person name="Hauser L."/>
            <person name="Kyrpides N."/>
            <person name="Mikhailova N."/>
            <person name="Richardson P."/>
        </authorList>
    </citation>
    <scope>NUCLEOTIDE SEQUENCE</scope>
    <source>
        <strain evidence="1">BNC1</strain>
    </source>
</reference>
<accession>Q11JZ1</accession>
<proteinExistence type="predicted"/>
<protein>
    <submittedName>
        <fullName evidence="1">Uncharacterized protein</fullName>
    </submittedName>
</protein>